<dbReference type="RefSeq" id="WP_075363671.1">
    <property type="nucleotide sequence ID" value="NZ_MLBF01000004.1"/>
</dbReference>
<evidence type="ECO:0000256" key="1">
    <source>
        <dbReference type="ARBA" id="ARBA00006226"/>
    </source>
</evidence>
<dbReference type="NCBIfam" id="TIGR02385">
    <property type="entry name" value="RelE_StbE"/>
    <property type="match status" value="1"/>
</dbReference>
<evidence type="ECO:0000313" key="3">
    <source>
        <dbReference type="EMBL" id="OLN33159.1"/>
    </source>
</evidence>
<dbReference type="STRING" id="1888891.DSOL_0886"/>
<evidence type="ECO:0000313" key="4">
    <source>
        <dbReference type="Proteomes" id="UP000186102"/>
    </source>
</evidence>
<keyword evidence="2" id="KW-1277">Toxin-antitoxin system</keyword>
<dbReference type="InterPro" id="IPR035093">
    <property type="entry name" value="RelE/ParE_toxin_dom_sf"/>
</dbReference>
<dbReference type="InterPro" id="IPR007712">
    <property type="entry name" value="RelE/ParE_toxin"/>
</dbReference>
<proteinExistence type="inferred from homology"/>
<dbReference type="EMBL" id="MLBF01000004">
    <property type="protein sequence ID" value="OLN33159.1"/>
    <property type="molecule type" value="Genomic_DNA"/>
</dbReference>
<sequence length="101" mass="11611">MPKHLISITEAAEQDLAEIVDYIASDNPAVALKLAENIEQGILMLEDFPLTGTTPKNRRLTRQGYRILIVDSYLVFYVLLNNEMVEIRRIISGKRDYKFLL</sequence>
<keyword evidence="4" id="KW-1185">Reference proteome</keyword>
<protein>
    <submittedName>
        <fullName evidence="3">Death on curing protein, Doc toxin</fullName>
    </submittedName>
</protein>
<dbReference type="Proteomes" id="UP000186102">
    <property type="component" value="Unassembled WGS sequence"/>
</dbReference>
<dbReference type="InterPro" id="IPR051803">
    <property type="entry name" value="TA_system_RelE-like_toxin"/>
</dbReference>
<organism evidence="3 4">
    <name type="scientific">Desulfosporosinus metallidurans</name>
    <dbReference type="NCBI Taxonomy" id="1888891"/>
    <lineage>
        <taxon>Bacteria</taxon>
        <taxon>Bacillati</taxon>
        <taxon>Bacillota</taxon>
        <taxon>Clostridia</taxon>
        <taxon>Eubacteriales</taxon>
        <taxon>Desulfitobacteriaceae</taxon>
        <taxon>Desulfosporosinus</taxon>
    </lineage>
</organism>
<evidence type="ECO:0000256" key="2">
    <source>
        <dbReference type="ARBA" id="ARBA00022649"/>
    </source>
</evidence>
<dbReference type="Gene3D" id="3.30.2310.20">
    <property type="entry name" value="RelE-like"/>
    <property type="match status" value="1"/>
</dbReference>
<dbReference type="OrthoDB" id="9806083at2"/>
<accession>A0A1Q8R0K4</accession>
<dbReference type="AlphaFoldDB" id="A0A1Q8R0K4"/>
<comment type="similarity">
    <text evidence="1">Belongs to the RelE toxin family.</text>
</comment>
<comment type="caution">
    <text evidence="3">The sequence shown here is derived from an EMBL/GenBank/DDBJ whole genome shotgun (WGS) entry which is preliminary data.</text>
</comment>
<reference evidence="3 4" key="1">
    <citation type="submission" date="2016-09" db="EMBL/GenBank/DDBJ databases">
        <title>Complete genome of Desulfosporosinus sp. OL.</title>
        <authorList>
            <person name="Mardanov A."/>
            <person name="Beletsky A."/>
            <person name="Panova A."/>
            <person name="Karnachuk O."/>
            <person name="Ravin N."/>
        </authorList>
    </citation>
    <scope>NUCLEOTIDE SEQUENCE [LARGE SCALE GENOMIC DNA]</scope>
    <source>
        <strain evidence="3 4">OL</strain>
    </source>
</reference>
<gene>
    <name evidence="3" type="ORF">DSOL_0886</name>
</gene>
<name>A0A1Q8R0K4_9FIRM</name>
<dbReference type="Pfam" id="PF05016">
    <property type="entry name" value="ParE_toxin"/>
    <property type="match status" value="1"/>
</dbReference>
<dbReference type="PANTHER" id="PTHR33755">
    <property type="entry name" value="TOXIN PARE1-RELATED"/>
    <property type="match status" value="1"/>
</dbReference>